<sequence length="93" mass="9257">MRTISRLLGTAAAAGTMLVLAALPASATPAQGVYPGTGLGATVPIATQSALNHALAKARAAGFVNSQCAPVGDPSASFDGELWTADWEVLCTS</sequence>
<accession>A0A561T705</accession>
<evidence type="ECO:0000256" key="1">
    <source>
        <dbReference type="SAM" id="SignalP"/>
    </source>
</evidence>
<name>A0A561T705_9ACTN</name>
<dbReference type="AlphaFoldDB" id="A0A561T705"/>
<organism evidence="2 3">
    <name type="scientific">Kitasatospora viridis</name>
    <dbReference type="NCBI Taxonomy" id="281105"/>
    <lineage>
        <taxon>Bacteria</taxon>
        <taxon>Bacillati</taxon>
        <taxon>Actinomycetota</taxon>
        <taxon>Actinomycetes</taxon>
        <taxon>Kitasatosporales</taxon>
        <taxon>Streptomycetaceae</taxon>
        <taxon>Kitasatospora</taxon>
    </lineage>
</organism>
<feature type="signal peptide" evidence="1">
    <location>
        <begin position="1"/>
        <end position="27"/>
    </location>
</feature>
<keyword evidence="3" id="KW-1185">Reference proteome</keyword>
<evidence type="ECO:0008006" key="4">
    <source>
        <dbReference type="Google" id="ProtNLM"/>
    </source>
</evidence>
<dbReference type="RefSeq" id="WP_145910145.1">
    <property type="nucleotide sequence ID" value="NZ_BAAAMZ010000009.1"/>
</dbReference>
<protein>
    <recommendedName>
        <fullName evidence="4">PASTA domain-containing protein</fullName>
    </recommendedName>
</protein>
<comment type="caution">
    <text evidence="2">The sequence shown here is derived from an EMBL/GenBank/DDBJ whole genome shotgun (WGS) entry which is preliminary data.</text>
</comment>
<evidence type="ECO:0000313" key="3">
    <source>
        <dbReference type="Proteomes" id="UP000317940"/>
    </source>
</evidence>
<feature type="chain" id="PRO_5021991952" description="PASTA domain-containing protein" evidence="1">
    <location>
        <begin position="28"/>
        <end position="93"/>
    </location>
</feature>
<dbReference type="Proteomes" id="UP000317940">
    <property type="component" value="Unassembled WGS sequence"/>
</dbReference>
<gene>
    <name evidence="2" type="ORF">FHX73_14362</name>
</gene>
<keyword evidence="1" id="KW-0732">Signal</keyword>
<proteinExistence type="predicted"/>
<evidence type="ECO:0000313" key="2">
    <source>
        <dbReference type="EMBL" id="TWF82880.1"/>
    </source>
</evidence>
<dbReference type="EMBL" id="VIWT01000004">
    <property type="protein sequence ID" value="TWF82880.1"/>
    <property type="molecule type" value="Genomic_DNA"/>
</dbReference>
<reference evidence="2 3" key="1">
    <citation type="submission" date="2019-06" db="EMBL/GenBank/DDBJ databases">
        <title>Sequencing the genomes of 1000 actinobacteria strains.</title>
        <authorList>
            <person name="Klenk H.-P."/>
        </authorList>
    </citation>
    <scope>NUCLEOTIDE SEQUENCE [LARGE SCALE GENOMIC DNA]</scope>
    <source>
        <strain evidence="2 3">DSM 44826</strain>
    </source>
</reference>